<dbReference type="InterPro" id="IPR020843">
    <property type="entry name" value="ER"/>
</dbReference>
<dbReference type="InterPro" id="IPR036291">
    <property type="entry name" value="NAD(P)-bd_dom_sf"/>
</dbReference>
<dbReference type="InterPro" id="IPR013149">
    <property type="entry name" value="ADH-like_C"/>
</dbReference>
<dbReference type="InterPro" id="IPR011032">
    <property type="entry name" value="GroES-like_sf"/>
</dbReference>
<dbReference type="EMBL" id="QLNT01000038">
    <property type="protein sequence ID" value="KAF3055343.1"/>
    <property type="molecule type" value="Genomic_DNA"/>
</dbReference>
<dbReference type="AlphaFoldDB" id="A0A9P5C5U4"/>
<dbReference type="Pfam" id="PF08240">
    <property type="entry name" value="ADH_N"/>
    <property type="match status" value="1"/>
</dbReference>
<dbReference type="InterPro" id="IPR052711">
    <property type="entry name" value="Zinc_ADH-like"/>
</dbReference>
<organism evidence="2 3">
    <name type="scientific">Trichoderma lentiforme</name>
    <dbReference type="NCBI Taxonomy" id="1567552"/>
    <lineage>
        <taxon>Eukaryota</taxon>
        <taxon>Fungi</taxon>
        <taxon>Dikarya</taxon>
        <taxon>Ascomycota</taxon>
        <taxon>Pezizomycotina</taxon>
        <taxon>Sordariomycetes</taxon>
        <taxon>Hypocreomycetidae</taxon>
        <taxon>Hypocreales</taxon>
        <taxon>Hypocreaceae</taxon>
        <taxon>Trichoderma</taxon>
    </lineage>
</organism>
<dbReference type="SUPFAM" id="SSF51735">
    <property type="entry name" value="NAD(P)-binding Rossmann-fold domains"/>
    <property type="match status" value="1"/>
</dbReference>
<dbReference type="GO" id="GO:0016491">
    <property type="term" value="F:oxidoreductase activity"/>
    <property type="evidence" value="ECO:0007669"/>
    <property type="project" value="InterPro"/>
</dbReference>
<comment type="caution">
    <text evidence="2">The sequence shown here is derived from an EMBL/GenBank/DDBJ whole genome shotgun (WGS) entry which is preliminary data.</text>
</comment>
<dbReference type="PANTHER" id="PTHR45033:SF1">
    <property type="entry name" value="OXIDOREDUCTASE (EUROFUNG)"/>
    <property type="match status" value="1"/>
</dbReference>
<sequence length="349" mass="37794">MALPATYRSFRRTTGDLPLTIEISTEAVPKQLGDNDVLIKIHSVSLNYRDVAMLHGKYPVPVRDGLILASDCSAEVIAVGSAVKRFQIGDFVSPIISTNFIKGTEDVKLHLGSLGGYVDGVLREYAMYSEEVLVQLPKNLSWDEAATITCAGLTAWKSLNGLEDLTSDSYVLLEGTGGVSMFALLLLVNAGVHVIITSSSDEKIANVKKISHLVEGINYKTHSKIAPEVQRLTEGKGVAIVLNNAGVHSIPSNIDCLGDRGTINLVGFLEGFTADWNPAKLGELLVKQGILRGAPAGSRIDAQVLNKYLEDKNIALGAIIDRKFTFDRSKEAFDYLYQGKHIGKVIINI</sequence>
<dbReference type="CDD" id="cd08276">
    <property type="entry name" value="MDR7"/>
    <property type="match status" value="1"/>
</dbReference>
<dbReference type="PANTHER" id="PTHR45033">
    <property type="match status" value="1"/>
</dbReference>
<dbReference type="Gene3D" id="3.40.50.720">
    <property type="entry name" value="NAD(P)-binding Rossmann-like Domain"/>
    <property type="match status" value="1"/>
</dbReference>
<dbReference type="SMART" id="SM00829">
    <property type="entry name" value="PKS_ER"/>
    <property type="match status" value="1"/>
</dbReference>
<evidence type="ECO:0000313" key="2">
    <source>
        <dbReference type="EMBL" id="KAF3055343.1"/>
    </source>
</evidence>
<gene>
    <name evidence="2" type="ORF">CFAM422_013174</name>
</gene>
<protein>
    <recommendedName>
        <fullName evidence="1">Enoyl reductase (ER) domain-containing protein</fullName>
    </recommendedName>
</protein>
<dbReference type="Pfam" id="PF00107">
    <property type="entry name" value="ADH_zinc_N"/>
    <property type="match status" value="1"/>
</dbReference>
<dbReference type="InterPro" id="IPR013154">
    <property type="entry name" value="ADH-like_N"/>
</dbReference>
<feature type="domain" description="Enoyl reductase (ER)" evidence="1">
    <location>
        <begin position="15"/>
        <end position="347"/>
    </location>
</feature>
<proteinExistence type="predicted"/>
<dbReference type="SUPFAM" id="SSF50129">
    <property type="entry name" value="GroES-like"/>
    <property type="match status" value="1"/>
</dbReference>
<dbReference type="Proteomes" id="UP000801864">
    <property type="component" value="Unassembled WGS sequence"/>
</dbReference>
<evidence type="ECO:0000313" key="3">
    <source>
        <dbReference type="Proteomes" id="UP000801864"/>
    </source>
</evidence>
<dbReference type="Gene3D" id="3.90.180.10">
    <property type="entry name" value="Medium-chain alcohol dehydrogenases, catalytic domain"/>
    <property type="match status" value="1"/>
</dbReference>
<evidence type="ECO:0000259" key="1">
    <source>
        <dbReference type="SMART" id="SM00829"/>
    </source>
</evidence>
<keyword evidence="3" id="KW-1185">Reference proteome</keyword>
<reference evidence="2 3" key="1">
    <citation type="submission" date="2018-06" db="EMBL/GenBank/DDBJ databases">
        <title>Genome analysis of cellulolytic fungus Trichoderma lentiforme CFAM-422.</title>
        <authorList>
            <person name="Steindorff A.S."/>
            <person name="Formighieri E.F."/>
            <person name="Midorikawa G.E.O."/>
            <person name="Tamietti M.S."/>
            <person name="Ramos E.Z."/>
            <person name="Silva A.S."/>
            <person name="Bon E.P.S."/>
            <person name="Mendes T.D."/>
            <person name="Damaso M.C.T."/>
            <person name="Favaro L.C.L."/>
        </authorList>
    </citation>
    <scope>NUCLEOTIDE SEQUENCE [LARGE SCALE GENOMIC DNA]</scope>
    <source>
        <strain evidence="2 3">CFAM-422</strain>
    </source>
</reference>
<name>A0A9P5C5U4_9HYPO</name>
<accession>A0A9P5C5U4</accession>